<feature type="region of interest" description="Domain III" evidence="6">
    <location>
        <begin position="146"/>
        <end position="195"/>
    </location>
</feature>
<dbReference type="Gene3D" id="1.10.8.10">
    <property type="entry name" value="DNA helicase RuvA subunit, C-terminal domain"/>
    <property type="match status" value="1"/>
</dbReference>
<dbReference type="SUPFAM" id="SSF47781">
    <property type="entry name" value="RuvA domain 2-like"/>
    <property type="match status" value="1"/>
</dbReference>
<comment type="domain">
    <text evidence="6">Has three domains with a flexible linker between the domains II and III and assumes an 'L' shape. Domain III is highly mobile and contacts RuvB.</text>
</comment>
<dbReference type="GO" id="GO:0006281">
    <property type="term" value="P:DNA repair"/>
    <property type="evidence" value="ECO:0007669"/>
    <property type="project" value="UniProtKB-UniRule"/>
</dbReference>
<dbReference type="SUPFAM" id="SSF46929">
    <property type="entry name" value="DNA helicase RuvA subunit, C-terminal domain"/>
    <property type="match status" value="1"/>
</dbReference>
<dbReference type="Pfam" id="PF01330">
    <property type="entry name" value="RuvA_N"/>
    <property type="match status" value="1"/>
</dbReference>
<keyword evidence="3 6" id="KW-0238">DNA-binding</keyword>
<dbReference type="AlphaFoldDB" id="A0A1G6KVX5"/>
<dbReference type="Pfam" id="PF07499">
    <property type="entry name" value="RuvA_C"/>
    <property type="match status" value="1"/>
</dbReference>
<comment type="similarity">
    <text evidence="6">Belongs to the RuvA family.</text>
</comment>
<dbReference type="InterPro" id="IPR012340">
    <property type="entry name" value="NA-bd_OB-fold"/>
</dbReference>
<keyword evidence="1 6" id="KW-0963">Cytoplasm</keyword>
<keyword evidence="8" id="KW-0067">ATP-binding</keyword>
<evidence type="ECO:0000256" key="4">
    <source>
        <dbReference type="ARBA" id="ARBA00023172"/>
    </source>
</evidence>
<dbReference type="GO" id="GO:0009378">
    <property type="term" value="F:four-way junction helicase activity"/>
    <property type="evidence" value="ECO:0007669"/>
    <property type="project" value="InterPro"/>
</dbReference>
<dbReference type="InterPro" id="IPR000085">
    <property type="entry name" value="RuvA"/>
</dbReference>
<dbReference type="NCBIfam" id="TIGR00084">
    <property type="entry name" value="ruvA"/>
    <property type="match status" value="1"/>
</dbReference>
<dbReference type="GO" id="GO:0048476">
    <property type="term" value="C:Holliday junction resolvase complex"/>
    <property type="evidence" value="ECO:0007669"/>
    <property type="project" value="UniProtKB-UniRule"/>
</dbReference>
<sequence length="195" mass="21117">MYAYLKGSFVSKTPSSVIIDVNGVGYEVHISLNTYSKIETLKEGLLFTHLIIREDAQLLYGFAESKERDIFLGLVSVSGIGAGTARLILSYMKPDEIVKAITYGDAKSLERIKGIGKKTAERAVLELKDKLGKLHIDLPVALTPAAAPSVRQDAAEALQALGIQRAQAEQAVQKVLALEPEISLEQLVKKALKGV</sequence>
<comment type="function">
    <text evidence="6">The RuvA-RuvB-RuvC complex processes Holliday junction (HJ) DNA during genetic recombination and DNA repair, while the RuvA-RuvB complex plays an important role in the rescue of blocked DNA replication forks via replication fork reversal (RFR). RuvA specifically binds to HJ cruciform DNA, conferring on it an open structure. The RuvB hexamer acts as an ATP-dependent pump, pulling dsDNA into and through the RuvAB complex. HJ branch migration allows RuvC to scan DNA until it finds its consensus sequence, where it cleaves and resolves the cruciform DNA.</text>
</comment>
<dbReference type="Pfam" id="PF14520">
    <property type="entry name" value="HHH_5"/>
    <property type="match status" value="1"/>
</dbReference>
<feature type="domain" description="Helix-hairpin-helix DNA-binding motif class 1" evidence="7">
    <location>
        <begin position="72"/>
        <end position="91"/>
    </location>
</feature>
<dbReference type="SUPFAM" id="SSF50249">
    <property type="entry name" value="Nucleic acid-binding proteins"/>
    <property type="match status" value="1"/>
</dbReference>
<evidence type="ECO:0000313" key="8">
    <source>
        <dbReference type="EMBL" id="SDC35252.1"/>
    </source>
</evidence>
<evidence type="ECO:0000256" key="6">
    <source>
        <dbReference type="HAMAP-Rule" id="MF_00031"/>
    </source>
</evidence>
<evidence type="ECO:0000256" key="5">
    <source>
        <dbReference type="ARBA" id="ARBA00023204"/>
    </source>
</evidence>
<protein>
    <recommendedName>
        <fullName evidence="6">Holliday junction branch migration complex subunit RuvA</fullName>
    </recommendedName>
</protein>
<dbReference type="InterPro" id="IPR011114">
    <property type="entry name" value="RuvA_C"/>
</dbReference>
<dbReference type="GO" id="GO:0005524">
    <property type="term" value="F:ATP binding"/>
    <property type="evidence" value="ECO:0007669"/>
    <property type="project" value="InterPro"/>
</dbReference>
<dbReference type="GO" id="GO:0005737">
    <property type="term" value="C:cytoplasm"/>
    <property type="evidence" value="ECO:0007669"/>
    <property type="project" value="UniProtKB-SubCell"/>
</dbReference>
<keyword evidence="8" id="KW-0547">Nucleotide-binding</keyword>
<dbReference type="InterPro" id="IPR003583">
    <property type="entry name" value="Hlx-hairpin-Hlx_DNA-bd_motif"/>
</dbReference>
<dbReference type="STRING" id="1285928.SAMN04487894_102125"/>
<evidence type="ECO:0000256" key="2">
    <source>
        <dbReference type="ARBA" id="ARBA00022763"/>
    </source>
</evidence>
<proteinExistence type="inferred from homology"/>
<comment type="subcellular location">
    <subcellularLocation>
        <location evidence="6">Cytoplasm</location>
    </subcellularLocation>
</comment>
<dbReference type="InterPro" id="IPR010994">
    <property type="entry name" value="RuvA_2-like"/>
</dbReference>
<dbReference type="HAMAP" id="MF_00031">
    <property type="entry name" value="DNA_HJ_migration_RuvA"/>
    <property type="match status" value="1"/>
</dbReference>
<dbReference type="InterPro" id="IPR036267">
    <property type="entry name" value="RuvA_C_sf"/>
</dbReference>
<dbReference type="RefSeq" id="WP_090388758.1">
    <property type="nucleotide sequence ID" value="NZ_FMZO01000002.1"/>
</dbReference>
<keyword evidence="9" id="KW-1185">Reference proteome</keyword>
<dbReference type="InterPro" id="IPR013849">
    <property type="entry name" value="DNA_helicase_Holl-junc_RuvA_I"/>
</dbReference>
<evidence type="ECO:0000259" key="7">
    <source>
        <dbReference type="SMART" id="SM00278"/>
    </source>
</evidence>
<evidence type="ECO:0000313" key="9">
    <source>
        <dbReference type="Proteomes" id="UP000198757"/>
    </source>
</evidence>
<comment type="caution">
    <text evidence="6">Lacks conserved residue(s) required for the propagation of feature annotation.</text>
</comment>
<keyword evidence="8" id="KW-0378">Hydrolase</keyword>
<keyword evidence="5 6" id="KW-0234">DNA repair</keyword>
<feature type="domain" description="Helix-hairpin-helix DNA-binding motif class 1" evidence="7">
    <location>
        <begin position="107"/>
        <end position="126"/>
    </location>
</feature>
<accession>A0A1G6KVX5</accession>
<dbReference type="Proteomes" id="UP000198757">
    <property type="component" value="Unassembled WGS sequence"/>
</dbReference>
<dbReference type="GO" id="GO:0000400">
    <property type="term" value="F:four-way junction DNA binding"/>
    <property type="evidence" value="ECO:0007669"/>
    <property type="project" value="UniProtKB-UniRule"/>
</dbReference>
<keyword evidence="2 6" id="KW-0227">DNA damage</keyword>
<evidence type="ECO:0000256" key="1">
    <source>
        <dbReference type="ARBA" id="ARBA00022490"/>
    </source>
</evidence>
<keyword evidence="8" id="KW-0347">Helicase</keyword>
<keyword evidence="4 6" id="KW-0233">DNA recombination</keyword>
<gene>
    <name evidence="6" type="primary">ruvA</name>
    <name evidence="8" type="ORF">SAMN04487894_102125</name>
</gene>
<dbReference type="EMBL" id="FMZO01000002">
    <property type="protein sequence ID" value="SDC35252.1"/>
    <property type="molecule type" value="Genomic_DNA"/>
</dbReference>
<dbReference type="CDD" id="cd14332">
    <property type="entry name" value="UBA_RuvA_C"/>
    <property type="match status" value="1"/>
</dbReference>
<evidence type="ECO:0000256" key="3">
    <source>
        <dbReference type="ARBA" id="ARBA00023125"/>
    </source>
</evidence>
<dbReference type="OrthoDB" id="5293449at2"/>
<organism evidence="8 9">
    <name type="scientific">Niabella drilacis (strain DSM 25811 / CCM 8410 / CCUG 62505 / LMG 26954 / E90)</name>
    <dbReference type="NCBI Taxonomy" id="1285928"/>
    <lineage>
        <taxon>Bacteria</taxon>
        <taxon>Pseudomonadati</taxon>
        <taxon>Bacteroidota</taxon>
        <taxon>Chitinophagia</taxon>
        <taxon>Chitinophagales</taxon>
        <taxon>Chitinophagaceae</taxon>
        <taxon>Niabella</taxon>
    </lineage>
</organism>
<dbReference type="SMART" id="SM00278">
    <property type="entry name" value="HhH1"/>
    <property type="match status" value="2"/>
</dbReference>
<reference evidence="9" key="1">
    <citation type="submission" date="2016-10" db="EMBL/GenBank/DDBJ databases">
        <authorList>
            <person name="Varghese N."/>
            <person name="Submissions S."/>
        </authorList>
    </citation>
    <scope>NUCLEOTIDE SEQUENCE [LARGE SCALE GENOMIC DNA]</scope>
    <source>
        <strain evidence="9">DSM 25811 / CCM 8410 / LMG 26954 / E90</strain>
    </source>
</reference>
<dbReference type="Gene3D" id="1.10.150.20">
    <property type="entry name" value="5' to 3' exonuclease, C-terminal subdomain"/>
    <property type="match status" value="1"/>
</dbReference>
<dbReference type="GO" id="GO:0009379">
    <property type="term" value="C:Holliday junction helicase complex"/>
    <property type="evidence" value="ECO:0007669"/>
    <property type="project" value="InterPro"/>
</dbReference>
<dbReference type="GO" id="GO:0006310">
    <property type="term" value="P:DNA recombination"/>
    <property type="evidence" value="ECO:0007669"/>
    <property type="project" value="UniProtKB-UniRule"/>
</dbReference>
<comment type="subunit">
    <text evidence="6">Homotetramer. Forms an RuvA(8)-RuvB(12)-Holliday junction (HJ) complex. HJ DNA is sandwiched between 2 RuvA tetramers; dsDNA enters through RuvA and exits via RuvB. An RuvB hexamer assembles on each DNA strand where it exits the tetramer. Each RuvB hexamer is contacted by two RuvA subunits (via domain III) on 2 adjacent RuvB subunits; this complex drives branch migration. In the full resolvosome a probable DNA-RuvA(4)-RuvB(12)-RuvC(2) complex forms which resolves the HJ.</text>
</comment>
<dbReference type="Gene3D" id="2.40.50.140">
    <property type="entry name" value="Nucleic acid-binding proteins"/>
    <property type="match status" value="1"/>
</dbReference>
<name>A0A1G6KVX5_NIADE</name>